<feature type="domain" description="SnoaL-like" evidence="1">
    <location>
        <begin position="22"/>
        <end position="120"/>
    </location>
</feature>
<dbReference type="eggNOG" id="COG3631">
    <property type="taxonomic scope" value="Bacteria"/>
</dbReference>
<protein>
    <recommendedName>
        <fullName evidence="1">SnoaL-like domain-containing protein</fullName>
    </recommendedName>
</protein>
<reference evidence="2 3" key="1">
    <citation type="journal article" date="2002" name="Nature">
        <title>Genome sequence of the plant pathogen Ralstonia solanacearum.</title>
        <authorList>
            <person name="Salanoubat M."/>
            <person name="Genin S."/>
            <person name="Artiguenave F."/>
            <person name="Gouzy J."/>
            <person name="Mangenot S."/>
            <person name="Arlat M."/>
            <person name="Billault A."/>
            <person name="Brottier P."/>
            <person name="Camus J.C."/>
            <person name="Cattolico L."/>
            <person name="Chandler M."/>
            <person name="Choisne N."/>
            <person name="Claudel-Renard C."/>
            <person name="Cunnac S."/>
            <person name="Demange N."/>
            <person name="Gaspin C."/>
            <person name="Lavie M."/>
            <person name="Moisan A."/>
            <person name="Robert C."/>
            <person name="Saurin W."/>
            <person name="Schiex T."/>
            <person name="Siguier P."/>
            <person name="Thebault P."/>
            <person name="Whalen M."/>
            <person name="Wincker P."/>
            <person name="Levy M."/>
            <person name="Weissenbach J."/>
            <person name="Boucher C.A."/>
        </authorList>
    </citation>
    <scope>NUCLEOTIDE SEQUENCE [LARGE SCALE GENOMIC DNA]</scope>
    <source>
        <strain evidence="3">ATCC BAA-1114 / GMI1000</strain>
    </source>
</reference>
<dbReference type="Proteomes" id="UP000001436">
    <property type="component" value="Plasmid pGMI1000MP"/>
</dbReference>
<dbReference type="AlphaFoldDB" id="Q8XQ07"/>
<gene>
    <name evidence="2" type="ordered locus">RSp1479</name>
</gene>
<dbReference type="KEGG" id="rso:RSp1479"/>
<geneLocation type="plasmid" evidence="3">
    <name>megaplasmid Rsp</name>
</geneLocation>
<dbReference type="STRING" id="267608.RSp1479"/>
<dbReference type="Gene3D" id="3.10.450.50">
    <property type="match status" value="1"/>
</dbReference>
<accession>Q8XQ07</accession>
<evidence type="ECO:0000313" key="3">
    <source>
        <dbReference type="Proteomes" id="UP000001436"/>
    </source>
</evidence>
<organism evidence="2 3">
    <name type="scientific">Ralstonia nicotianae (strain ATCC BAA-1114 / GMI1000)</name>
    <name type="common">Ralstonia solanacearum</name>
    <dbReference type="NCBI Taxonomy" id="267608"/>
    <lineage>
        <taxon>Bacteria</taxon>
        <taxon>Pseudomonadati</taxon>
        <taxon>Pseudomonadota</taxon>
        <taxon>Betaproteobacteria</taxon>
        <taxon>Burkholderiales</taxon>
        <taxon>Burkholderiaceae</taxon>
        <taxon>Ralstonia</taxon>
        <taxon>Ralstonia solanacearum species complex</taxon>
    </lineage>
</organism>
<keyword evidence="3" id="KW-1185">Reference proteome</keyword>
<dbReference type="Pfam" id="PF12680">
    <property type="entry name" value="SnoaL_2"/>
    <property type="match status" value="1"/>
</dbReference>
<dbReference type="InterPro" id="IPR037401">
    <property type="entry name" value="SnoaL-like"/>
</dbReference>
<dbReference type="SUPFAM" id="SSF54427">
    <property type="entry name" value="NTF2-like"/>
    <property type="match status" value="1"/>
</dbReference>
<name>Q8XQ07_RALN1</name>
<dbReference type="EMBL" id="AL646053">
    <property type="protein sequence ID" value="CAD18630.1"/>
    <property type="molecule type" value="Genomic_DNA"/>
</dbReference>
<dbReference type="EnsemblBacteria" id="CAD18630">
    <property type="protein sequence ID" value="CAD18630"/>
    <property type="gene ID" value="RSp1479"/>
</dbReference>
<dbReference type="InterPro" id="IPR032710">
    <property type="entry name" value="NTF2-like_dom_sf"/>
</dbReference>
<dbReference type="HOGENOM" id="CLU_130833_0_0_4"/>
<proteinExistence type="predicted"/>
<sequence length="150" mass="16863">MRREPSNQSSEVSMTQLHIDTVRAYLRHLHAGDTASLISTFEDDGIVHSPFLGTMAARDFFGKLAQASSGSAITPIDVFTSVEPATDVVRVAAYFRYDWTLNDGRQVDFTCVDVFSFRHDSARIREMHIVYDTHPLRERVGDKYAPDPAP</sequence>
<evidence type="ECO:0000313" key="2">
    <source>
        <dbReference type="EMBL" id="CAD18630.1"/>
    </source>
</evidence>
<evidence type="ECO:0000259" key="1">
    <source>
        <dbReference type="Pfam" id="PF12680"/>
    </source>
</evidence>